<keyword evidence="2" id="KW-1185">Reference proteome</keyword>
<sequence>MSRSAATGAVSTILTRSTRRFGLSRGCHLPNPYYPSGSGHNAVSHRPGWRSLHTAEARRQAVYVADQGTPSSALTPLYEPVQQQQQLETLAAVESLFSANGGLTSSAWSARAQMALDRWSHSNTPHSPNRVLLVGSSLSQVALLMAALVDEPLRDNGFPAEAGDASTVLHLLSKLPASTPLAFRYAPGPCQSTPQPGLYTLDRHWLQQSRVELVVLIDPMASEATYDAVYSSDAVFFVTDDYALGSSISATASSRPQNATHDLAARFADKPNAHLVVNRLAHRDAAQLTSSLETSLGPVAAERLARSLISVSVADATAAHAAFRQALVSDVTASRSAGFDAAGVPTATSHWDRFAASYRLSNVGSILAAFESLAKPGASEVLLAQSTAYLLHHCADEAMARLRASRSQLESLRLLVQESAELDERTVQKTLERVWPAASAFTGQLSSDPIRVWRPALAGSASAVDEALRQTSTELEDTFDRRLQWWKIIWKVDDVRAELESACAGFAKSLESDLAYESGRLATLQLYEVQQADLLLEKFRKSAKELGASDDKAMRQAALLSNEAEAYRSAQLQTIEPVTLMQPIERRRAQLLQSGGPIDRFASDARKLALTTSGAAIVTTAGLGSASVLGASLSLDASAASLALEPSTALGLGLFTLTLAGWRLQGQYNKLRGRFRRDWDRLAEGLDSELRSNFESVLRRQITGPSTFVASRISDLVRSWSVNLASLEGRVTTALASELSTPVQKLKPKHDVDESVQKV</sequence>
<protein>
    <submittedName>
        <fullName evidence="1">Uncharacterized protein</fullName>
    </submittedName>
</protein>
<dbReference type="Proteomes" id="UP000246740">
    <property type="component" value="Unassembled WGS sequence"/>
</dbReference>
<dbReference type="EMBL" id="KZ819189">
    <property type="protein sequence ID" value="PWZ02146.1"/>
    <property type="molecule type" value="Genomic_DNA"/>
</dbReference>
<dbReference type="PANTHER" id="PTHR38644:SF1">
    <property type="entry name" value="EXPRESSED PROTEIN"/>
    <property type="match status" value="1"/>
</dbReference>
<dbReference type="InParanoid" id="A0A317XUV9"/>
<dbReference type="AlphaFoldDB" id="A0A317XUV9"/>
<dbReference type="STRING" id="1882483.A0A317XUV9"/>
<reference evidence="1 2" key="1">
    <citation type="journal article" date="2018" name="Mol. Biol. Evol.">
        <title>Broad Genomic Sampling Reveals a Smut Pathogenic Ancestry of the Fungal Clade Ustilaginomycotina.</title>
        <authorList>
            <person name="Kijpornyongpan T."/>
            <person name="Mondo S.J."/>
            <person name="Barry K."/>
            <person name="Sandor L."/>
            <person name="Lee J."/>
            <person name="Lipzen A."/>
            <person name="Pangilinan J."/>
            <person name="LaButti K."/>
            <person name="Hainaut M."/>
            <person name="Henrissat B."/>
            <person name="Grigoriev I.V."/>
            <person name="Spatafora J.W."/>
            <person name="Aime M.C."/>
        </authorList>
    </citation>
    <scope>NUCLEOTIDE SEQUENCE [LARGE SCALE GENOMIC DNA]</scope>
    <source>
        <strain evidence="1 2">MCA 3645</strain>
    </source>
</reference>
<evidence type="ECO:0000313" key="2">
    <source>
        <dbReference type="Proteomes" id="UP000246740"/>
    </source>
</evidence>
<name>A0A317XUV9_9BASI</name>
<evidence type="ECO:0000313" key="1">
    <source>
        <dbReference type="EMBL" id="PWZ02146.1"/>
    </source>
</evidence>
<accession>A0A317XUV9</accession>
<organism evidence="1 2">
    <name type="scientific">Testicularia cyperi</name>
    <dbReference type="NCBI Taxonomy" id="1882483"/>
    <lineage>
        <taxon>Eukaryota</taxon>
        <taxon>Fungi</taxon>
        <taxon>Dikarya</taxon>
        <taxon>Basidiomycota</taxon>
        <taxon>Ustilaginomycotina</taxon>
        <taxon>Ustilaginomycetes</taxon>
        <taxon>Ustilaginales</taxon>
        <taxon>Anthracoideaceae</taxon>
        <taxon>Testicularia</taxon>
    </lineage>
</organism>
<proteinExistence type="predicted"/>
<dbReference type="PANTHER" id="PTHR38644">
    <property type="entry name" value="EXPRESSED PROTEIN"/>
    <property type="match status" value="1"/>
</dbReference>
<dbReference type="OrthoDB" id="5319015at2759"/>
<gene>
    <name evidence="1" type="ORF">BCV70DRAFT_171807</name>
</gene>